<dbReference type="AlphaFoldDB" id="A0A183Q6U8"/>
<feature type="compositionally biased region" description="Basic and acidic residues" evidence="1">
    <location>
        <begin position="1"/>
        <end position="10"/>
    </location>
</feature>
<evidence type="ECO:0000313" key="3">
    <source>
        <dbReference type="Proteomes" id="UP000269396"/>
    </source>
</evidence>
<protein>
    <submittedName>
        <fullName evidence="2">Uncharacterized protein</fullName>
    </submittedName>
</protein>
<proteinExistence type="predicted"/>
<name>A0A183Q6U8_9TREM</name>
<gene>
    <name evidence="2" type="ORF">SMTD_LOCUS22334</name>
</gene>
<accession>A0A183Q6U8</accession>
<dbReference type="EMBL" id="UZAL01050936">
    <property type="protein sequence ID" value="VDP87047.1"/>
    <property type="molecule type" value="Genomic_DNA"/>
</dbReference>
<reference evidence="2 3" key="1">
    <citation type="submission" date="2018-11" db="EMBL/GenBank/DDBJ databases">
        <authorList>
            <consortium name="Pathogen Informatics"/>
        </authorList>
    </citation>
    <scope>NUCLEOTIDE SEQUENCE [LARGE SCALE GENOMIC DNA]</scope>
    <source>
        <strain>Denwood</strain>
        <strain evidence="3">Zambia</strain>
    </source>
</reference>
<evidence type="ECO:0000256" key="1">
    <source>
        <dbReference type="SAM" id="MobiDB-lite"/>
    </source>
</evidence>
<feature type="region of interest" description="Disordered" evidence="1">
    <location>
        <begin position="1"/>
        <end position="23"/>
    </location>
</feature>
<keyword evidence="3" id="KW-1185">Reference proteome</keyword>
<organism evidence="2 3">
    <name type="scientific">Schistosoma mattheei</name>
    <dbReference type="NCBI Taxonomy" id="31246"/>
    <lineage>
        <taxon>Eukaryota</taxon>
        <taxon>Metazoa</taxon>
        <taxon>Spiralia</taxon>
        <taxon>Lophotrochozoa</taxon>
        <taxon>Platyhelminthes</taxon>
        <taxon>Trematoda</taxon>
        <taxon>Digenea</taxon>
        <taxon>Strigeidida</taxon>
        <taxon>Schistosomatoidea</taxon>
        <taxon>Schistosomatidae</taxon>
        <taxon>Schistosoma</taxon>
    </lineage>
</organism>
<dbReference type="Proteomes" id="UP000269396">
    <property type="component" value="Unassembled WGS sequence"/>
</dbReference>
<feature type="compositionally biased region" description="Polar residues" evidence="1">
    <location>
        <begin position="61"/>
        <end position="77"/>
    </location>
</feature>
<sequence>MKTSKSEGKHGIQWTAPNQLDDLDFADDLTLVSHTRRNDADEDNQCSSSLCISRPQHTQRENQGPQIESGEQQSNHS</sequence>
<feature type="region of interest" description="Disordered" evidence="1">
    <location>
        <begin position="36"/>
        <end position="77"/>
    </location>
</feature>
<evidence type="ECO:0000313" key="2">
    <source>
        <dbReference type="EMBL" id="VDP87047.1"/>
    </source>
</evidence>